<protein>
    <submittedName>
        <fullName evidence="2">Uncharacterized protein</fullName>
    </submittedName>
</protein>
<evidence type="ECO:0000313" key="2">
    <source>
        <dbReference type="EMBL" id="PBK96155.1"/>
    </source>
</evidence>
<dbReference type="InParanoid" id="A0A2H3DLS2"/>
<keyword evidence="1" id="KW-0472">Membrane</keyword>
<dbReference type="OMA" id="IKSSAMY"/>
<keyword evidence="3" id="KW-1185">Reference proteome</keyword>
<accession>A0A2H3DLS2</accession>
<keyword evidence="1" id="KW-1133">Transmembrane helix</keyword>
<proteinExistence type="predicted"/>
<reference evidence="3" key="1">
    <citation type="journal article" date="2017" name="Nat. Ecol. Evol.">
        <title>Genome expansion and lineage-specific genetic innovations in the forest pathogenic fungi Armillaria.</title>
        <authorList>
            <person name="Sipos G."/>
            <person name="Prasanna A.N."/>
            <person name="Walter M.C."/>
            <person name="O'Connor E."/>
            <person name="Balint B."/>
            <person name="Krizsan K."/>
            <person name="Kiss B."/>
            <person name="Hess J."/>
            <person name="Varga T."/>
            <person name="Slot J."/>
            <person name="Riley R."/>
            <person name="Boka B."/>
            <person name="Rigling D."/>
            <person name="Barry K."/>
            <person name="Lee J."/>
            <person name="Mihaltcheva S."/>
            <person name="LaButti K."/>
            <person name="Lipzen A."/>
            <person name="Waldron R."/>
            <person name="Moloney N.M."/>
            <person name="Sperisen C."/>
            <person name="Kredics L."/>
            <person name="Vagvoelgyi C."/>
            <person name="Patrignani A."/>
            <person name="Fitzpatrick D."/>
            <person name="Nagy I."/>
            <person name="Doyle S."/>
            <person name="Anderson J.B."/>
            <person name="Grigoriev I.V."/>
            <person name="Gueldener U."/>
            <person name="Muensterkoetter M."/>
            <person name="Nagy L.G."/>
        </authorList>
    </citation>
    <scope>NUCLEOTIDE SEQUENCE [LARGE SCALE GENOMIC DNA]</scope>
    <source>
        <strain evidence="3">Ar21-2</strain>
    </source>
</reference>
<dbReference type="EMBL" id="KZ293651">
    <property type="protein sequence ID" value="PBK96155.1"/>
    <property type="molecule type" value="Genomic_DNA"/>
</dbReference>
<keyword evidence="1" id="KW-0812">Transmembrane</keyword>
<name>A0A2H3DLS2_ARMGA</name>
<sequence length="126" mass="14329">MQILSTVRNFTYDLSGNALFEADIDWSPIYAFLTLATTLMCALLIIYRIVRHAPGMSVSRKIVEMLIESSGMYSVSLIIYLALISKNSESSYYADIIAAYVRAISPTLLSRGLKRWWLRGRTILPW</sequence>
<evidence type="ECO:0000256" key="1">
    <source>
        <dbReference type="SAM" id="Phobius"/>
    </source>
</evidence>
<feature type="transmembrane region" description="Helical" evidence="1">
    <location>
        <begin position="62"/>
        <end position="84"/>
    </location>
</feature>
<feature type="transmembrane region" description="Helical" evidence="1">
    <location>
        <begin position="29"/>
        <end position="50"/>
    </location>
</feature>
<dbReference type="Proteomes" id="UP000217790">
    <property type="component" value="Unassembled WGS sequence"/>
</dbReference>
<dbReference type="AlphaFoldDB" id="A0A2H3DLS2"/>
<evidence type="ECO:0000313" key="3">
    <source>
        <dbReference type="Proteomes" id="UP000217790"/>
    </source>
</evidence>
<gene>
    <name evidence="2" type="ORF">ARMGADRAFT_1077668</name>
</gene>
<dbReference type="OrthoDB" id="10376055at2759"/>
<organism evidence="2 3">
    <name type="scientific">Armillaria gallica</name>
    <name type="common">Bulbous honey fungus</name>
    <name type="synonym">Armillaria bulbosa</name>
    <dbReference type="NCBI Taxonomy" id="47427"/>
    <lineage>
        <taxon>Eukaryota</taxon>
        <taxon>Fungi</taxon>
        <taxon>Dikarya</taxon>
        <taxon>Basidiomycota</taxon>
        <taxon>Agaricomycotina</taxon>
        <taxon>Agaricomycetes</taxon>
        <taxon>Agaricomycetidae</taxon>
        <taxon>Agaricales</taxon>
        <taxon>Marasmiineae</taxon>
        <taxon>Physalacriaceae</taxon>
        <taxon>Armillaria</taxon>
    </lineage>
</organism>